<dbReference type="Pfam" id="PF00106">
    <property type="entry name" value="adh_short"/>
    <property type="match status" value="1"/>
</dbReference>
<evidence type="ECO:0000256" key="1">
    <source>
        <dbReference type="ARBA" id="ARBA00023002"/>
    </source>
</evidence>
<dbReference type="OrthoDB" id="191139at2759"/>
<evidence type="ECO:0000313" key="2">
    <source>
        <dbReference type="EMBL" id="RKP11838.1"/>
    </source>
</evidence>
<dbReference type="PANTHER" id="PTHR43157">
    <property type="entry name" value="PHOSPHATIDYLINOSITOL-GLYCAN BIOSYNTHESIS CLASS F PROTEIN-RELATED"/>
    <property type="match status" value="1"/>
</dbReference>
<dbReference type="AlphaFoldDB" id="A0A4P9XZC8"/>
<dbReference type="InterPro" id="IPR002347">
    <property type="entry name" value="SDR_fam"/>
</dbReference>
<dbReference type="InterPro" id="IPR036291">
    <property type="entry name" value="NAD(P)-bd_dom_sf"/>
</dbReference>
<sequence>LIFLGANSGIGLETAVGLAKLGATVTVACRDSDKTRKAVEEIMTRSESNLITAMYVDLADLRSVKALADRYLATGQPLHTLINNAGLVMISTKETSVQGHEKTLAVNHLAHHYLTRRLLPLLRDSAPSRVIHVSAAAPSGISVNLEDLEFEDTPYVPREAYKNTKLLNILVAAHMNRLTEDVGVLAVSASPGVVRDTDAGRYIFQTPRMAMLRDYLLNPLGYVIAKSLEEGAQTNLYCALAPWDEMEGGAYYKDCQAMVPGCAQMSSVEAQKRAWTITESMLADWLKDVETIWSLDPVSTNPPTDW</sequence>
<dbReference type="PANTHER" id="PTHR43157:SF54">
    <property type="entry name" value="RETINOL DEHYDROGENASE 12-LIKE ISOFORM X1-RELATED"/>
    <property type="match status" value="1"/>
</dbReference>
<gene>
    <name evidence="2" type="ORF">BJ684DRAFT_12346</name>
</gene>
<keyword evidence="3" id="KW-1185">Reference proteome</keyword>
<reference evidence="3" key="1">
    <citation type="journal article" date="2018" name="Nat. Microbiol.">
        <title>Leveraging single-cell genomics to expand the fungal tree of life.</title>
        <authorList>
            <person name="Ahrendt S.R."/>
            <person name="Quandt C.A."/>
            <person name="Ciobanu D."/>
            <person name="Clum A."/>
            <person name="Salamov A."/>
            <person name="Andreopoulos B."/>
            <person name="Cheng J.F."/>
            <person name="Woyke T."/>
            <person name="Pelin A."/>
            <person name="Henrissat B."/>
            <person name="Reynolds N.K."/>
            <person name="Benny G.L."/>
            <person name="Smith M.E."/>
            <person name="James T.Y."/>
            <person name="Grigoriev I.V."/>
        </authorList>
    </citation>
    <scope>NUCLEOTIDE SEQUENCE [LARGE SCALE GENOMIC DNA]</scope>
</reference>
<dbReference type="Proteomes" id="UP000267251">
    <property type="component" value="Unassembled WGS sequence"/>
</dbReference>
<evidence type="ECO:0000313" key="3">
    <source>
        <dbReference type="Proteomes" id="UP000267251"/>
    </source>
</evidence>
<dbReference type="GO" id="GO:0016491">
    <property type="term" value="F:oxidoreductase activity"/>
    <property type="evidence" value="ECO:0007669"/>
    <property type="project" value="UniProtKB-KW"/>
</dbReference>
<keyword evidence="1" id="KW-0560">Oxidoreductase</keyword>
<dbReference type="EMBL" id="KZ988624">
    <property type="protein sequence ID" value="RKP11838.1"/>
    <property type="molecule type" value="Genomic_DNA"/>
</dbReference>
<organism evidence="2 3">
    <name type="scientific">Piptocephalis cylindrospora</name>
    <dbReference type="NCBI Taxonomy" id="1907219"/>
    <lineage>
        <taxon>Eukaryota</taxon>
        <taxon>Fungi</taxon>
        <taxon>Fungi incertae sedis</taxon>
        <taxon>Zoopagomycota</taxon>
        <taxon>Zoopagomycotina</taxon>
        <taxon>Zoopagomycetes</taxon>
        <taxon>Zoopagales</taxon>
        <taxon>Piptocephalidaceae</taxon>
        <taxon>Piptocephalis</taxon>
    </lineage>
</organism>
<name>A0A4P9XZC8_9FUNG</name>
<protein>
    <submittedName>
        <fullName evidence="2">Uncharacterized protein</fullName>
    </submittedName>
</protein>
<accession>A0A4P9XZC8</accession>
<feature type="non-terminal residue" evidence="2">
    <location>
        <position position="1"/>
    </location>
</feature>
<dbReference type="Gene3D" id="3.40.50.720">
    <property type="entry name" value="NAD(P)-binding Rossmann-like Domain"/>
    <property type="match status" value="1"/>
</dbReference>
<proteinExistence type="predicted"/>
<dbReference type="SUPFAM" id="SSF51735">
    <property type="entry name" value="NAD(P)-binding Rossmann-fold domains"/>
    <property type="match status" value="1"/>
</dbReference>